<protein>
    <submittedName>
        <fullName evidence="4">FecR family protein</fullName>
    </submittedName>
</protein>
<dbReference type="PANTHER" id="PTHR30273">
    <property type="entry name" value="PERIPLASMIC SIGNAL SENSOR AND SIGMA FACTOR ACTIVATOR FECR-RELATED"/>
    <property type="match status" value="1"/>
</dbReference>
<keyword evidence="1" id="KW-0812">Transmembrane</keyword>
<dbReference type="Gene3D" id="3.55.50.30">
    <property type="match status" value="1"/>
</dbReference>
<keyword evidence="5" id="KW-1185">Reference proteome</keyword>
<dbReference type="InterPro" id="IPR006860">
    <property type="entry name" value="FecR"/>
</dbReference>
<dbReference type="Pfam" id="PF04773">
    <property type="entry name" value="FecR"/>
    <property type="match status" value="1"/>
</dbReference>
<dbReference type="EMBL" id="FQUQ01000001">
    <property type="protein sequence ID" value="SHE48423.1"/>
    <property type="molecule type" value="Genomic_DNA"/>
</dbReference>
<reference evidence="5" key="1">
    <citation type="submission" date="2016-11" db="EMBL/GenBank/DDBJ databases">
        <authorList>
            <person name="Varghese N."/>
            <person name="Submissions S."/>
        </authorList>
    </citation>
    <scope>NUCLEOTIDE SEQUENCE [LARGE SCALE GENOMIC DNA]</scope>
    <source>
        <strain evidence="5">DSM 16990</strain>
    </source>
</reference>
<dbReference type="STRING" id="288992.SAMN04488522_101334"/>
<evidence type="ECO:0000313" key="5">
    <source>
        <dbReference type="Proteomes" id="UP000184287"/>
    </source>
</evidence>
<feature type="transmembrane region" description="Helical" evidence="1">
    <location>
        <begin position="88"/>
        <end position="109"/>
    </location>
</feature>
<evidence type="ECO:0000259" key="2">
    <source>
        <dbReference type="Pfam" id="PF04773"/>
    </source>
</evidence>
<feature type="domain" description="Protein FecR C-terminal" evidence="3">
    <location>
        <begin position="326"/>
        <end position="393"/>
    </location>
</feature>
<dbReference type="OrthoDB" id="1099963at2"/>
<keyword evidence="1" id="KW-1133">Transmembrane helix</keyword>
<feature type="domain" description="FecR protein" evidence="2">
    <location>
        <begin position="185"/>
        <end position="281"/>
    </location>
</feature>
<dbReference type="GO" id="GO:0016989">
    <property type="term" value="F:sigma factor antagonist activity"/>
    <property type="evidence" value="ECO:0007669"/>
    <property type="project" value="TreeGrafter"/>
</dbReference>
<dbReference type="AlphaFoldDB" id="A0A1M4TVL5"/>
<dbReference type="FunFam" id="2.60.120.1440:FF:000001">
    <property type="entry name" value="Putative anti-sigma factor"/>
    <property type="match status" value="1"/>
</dbReference>
<dbReference type="Proteomes" id="UP000184287">
    <property type="component" value="Unassembled WGS sequence"/>
</dbReference>
<name>A0A1M4TVL5_9SPHI</name>
<evidence type="ECO:0000259" key="3">
    <source>
        <dbReference type="Pfam" id="PF16344"/>
    </source>
</evidence>
<gene>
    <name evidence="4" type="ORF">SAMN04488522_101334</name>
</gene>
<dbReference type="InterPro" id="IPR012373">
    <property type="entry name" value="Ferrdict_sens_TM"/>
</dbReference>
<dbReference type="Pfam" id="PF16344">
    <property type="entry name" value="FecR_C"/>
    <property type="match status" value="1"/>
</dbReference>
<accession>A0A1M4TVL5</accession>
<evidence type="ECO:0000256" key="1">
    <source>
        <dbReference type="SAM" id="Phobius"/>
    </source>
</evidence>
<dbReference type="PANTHER" id="PTHR30273:SF2">
    <property type="entry name" value="PROTEIN FECR"/>
    <property type="match status" value="1"/>
</dbReference>
<evidence type="ECO:0000313" key="4">
    <source>
        <dbReference type="EMBL" id="SHE48423.1"/>
    </source>
</evidence>
<keyword evidence="1" id="KW-0472">Membrane</keyword>
<proteinExistence type="predicted"/>
<sequence>MDKQRIKYLFNGFLNKTLTQNEQNELLQVIETTPETEFEEIITGFIDLDRTEQVPFEDWNSRIATAISFDKPEQSRNRLKSTNRLKAFYRYAVAAAILLVVGIATFFYVQTRQEKALLIAASPIKPGENKAVLVMADGKEIVLDSTLKTATLLALHSGIKSVSDAGLVYSQSNENAEKPASMNMLKTPKGGQYRIVLPDGTTVWLNSGSELKFPSTFSSASRKVELKGEAYFEVARYQGKNWDFNVRTATQVVQVLGTKFNINAYDNEAFVKTSLAEGKVKVMSEGSDKSFILKPGQESALDKNSNEIKVYNAEVADAIAWKEGLFVFDNENLFTAMNKISRWYDVEIVYQGQVKDKALWGTVSRTEKIESLLKTLESTGVAKFKIEGRRVFVML</sequence>
<dbReference type="InterPro" id="IPR032508">
    <property type="entry name" value="FecR_C"/>
</dbReference>
<dbReference type="RefSeq" id="WP_073226569.1">
    <property type="nucleotide sequence ID" value="NZ_FQUQ01000001.1"/>
</dbReference>
<organism evidence="4 5">
    <name type="scientific">Pedobacter caeni</name>
    <dbReference type="NCBI Taxonomy" id="288992"/>
    <lineage>
        <taxon>Bacteria</taxon>
        <taxon>Pseudomonadati</taxon>
        <taxon>Bacteroidota</taxon>
        <taxon>Sphingobacteriia</taxon>
        <taxon>Sphingobacteriales</taxon>
        <taxon>Sphingobacteriaceae</taxon>
        <taxon>Pedobacter</taxon>
    </lineage>
</organism>
<dbReference type="Gene3D" id="2.60.120.1440">
    <property type="match status" value="1"/>
</dbReference>